<proteinExistence type="predicted"/>
<name>A0A2S9PYG3_9ACTN</name>
<dbReference type="RefSeq" id="WP_105868519.1">
    <property type="nucleotide sequence ID" value="NZ_PVLV01000121.1"/>
</dbReference>
<dbReference type="AlphaFoldDB" id="A0A2S9PYG3"/>
<accession>A0A2S9PYG3</accession>
<dbReference type="Proteomes" id="UP000239322">
    <property type="component" value="Unassembled WGS sequence"/>
</dbReference>
<dbReference type="OrthoDB" id="4239720at2"/>
<reference evidence="1 2" key="1">
    <citation type="submission" date="2018-03" db="EMBL/GenBank/DDBJ databases">
        <title>Novel Streptomyces sp. from soil.</title>
        <authorList>
            <person name="Tan G.Y.A."/>
            <person name="Lee Z.Y."/>
        </authorList>
    </citation>
    <scope>NUCLEOTIDE SEQUENCE [LARGE SCALE GENOMIC DNA]</scope>
    <source>
        <strain evidence="1 2">ST5x</strain>
    </source>
</reference>
<evidence type="ECO:0000313" key="2">
    <source>
        <dbReference type="Proteomes" id="UP000239322"/>
    </source>
</evidence>
<keyword evidence="2" id="KW-1185">Reference proteome</keyword>
<comment type="caution">
    <text evidence="1">The sequence shown here is derived from an EMBL/GenBank/DDBJ whole genome shotgun (WGS) entry which is preliminary data.</text>
</comment>
<protein>
    <submittedName>
        <fullName evidence="1">Uncharacterized protein</fullName>
    </submittedName>
</protein>
<sequence length="115" mass="11740">MAALSTHNIVNAGTKPTFVAAAASDTAEIGSGHNTFVVYRNTDSNAKTVTVTVPGQTEYGQAYTYAGLTLAATTGELWIPMRKAFDPADGSSRATLNVAGTGGVTGVTVAVVRMS</sequence>
<organism evidence="1 2">
    <name type="scientific">Streptomyces solincola</name>
    <dbReference type="NCBI Taxonomy" id="2100817"/>
    <lineage>
        <taxon>Bacteria</taxon>
        <taxon>Bacillati</taxon>
        <taxon>Actinomycetota</taxon>
        <taxon>Actinomycetes</taxon>
        <taxon>Kitasatosporales</taxon>
        <taxon>Streptomycetaceae</taxon>
        <taxon>Streptomyces</taxon>
    </lineage>
</organism>
<gene>
    <name evidence="1" type="ORF">C6N75_09985</name>
</gene>
<evidence type="ECO:0000313" key="1">
    <source>
        <dbReference type="EMBL" id="PRH79403.1"/>
    </source>
</evidence>
<dbReference type="EMBL" id="PVLV01000121">
    <property type="protein sequence ID" value="PRH79403.1"/>
    <property type="molecule type" value="Genomic_DNA"/>
</dbReference>